<comment type="function">
    <text evidence="9">Functions as a component of the nuclear pore complex (NPC).</text>
</comment>
<keyword evidence="3 9" id="KW-0813">Transport</keyword>
<feature type="domain" description="RRM Nup35-type" evidence="10">
    <location>
        <begin position="137"/>
        <end position="217"/>
    </location>
</feature>
<dbReference type="PANTHER" id="PTHR21527">
    <property type="entry name" value="NUCLEOPORIN NUP35"/>
    <property type="match status" value="1"/>
</dbReference>
<evidence type="ECO:0000256" key="7">
    <source>
        <dbReference type="ARBA" id="ARBA00023132"/>
    </source>
</evidence>
<comment type="similarity">
    <text evidence="2 9">Belongs to the Nup35 family.</text>
</comment>
<organism evidence="11 12">
    <name type="scientific">Cichlidogyrus casuarinus</name>
    <dbReference type="NCBI Taxonomy" id="1844966"/>
    <lineage>
        <taxon>Eukaryota</taxon>
        <taxon>Metazoa</taxon>
        <taxon>Spiralia</taxon>
        <taxon>Lophotrochozoa</taxon>
        <taxon>Platyhelminthes</taxon>
        <taxon>Monogenea</taxon>
        <taxon>Monopisthocotylea</taxon>
        <taxon>Dactylogyridea</taxon>
        <taxon>Ancyrocephalidae</taxon>
        <taxon>Cichlidogyrus</taxon>
    </lineage>
</organism>
<dbReference type="EMBL" id="JBJKFK010000747">
    <property type="protein sequence ID" value="KAL3315457.1"/>
    <property type="molecule type" value="Genomic_DNA"/>
</dbReference>
<evidence type="ECO:0000256" key="3">
    <source>
        <dbReference type="ARBA" id="ARBA00022448"/>
    </source>
</evidence>
<evidence type="ECO:0000256" key="9">
    <source>
        <dbReference type="PIRNR" id="PIRNR038119"/>
    </source>
</evidence>
<sequence>MSYSMAVQQSPSQFLPGFLMGDLLQQQPTTTQSILTNSPPKVAQTINYTPLRQTFKCERSATTKQSCTTPPTQSLWSTLNRKNTSISAKPPISSQTRNFEAFNSPSFASPAGANNNNSDRLYNTVLNTQNDISEAGNDFEKWVTVFGFPLSKSAFVLQEFSKFGIIDRHVTTNNGNWIHLKYRTHIQTQTALSKNGRILGDNIMIGVRPCEDQSIMISDKGVPFAEQSHNQSNFGSAPFADRTNTPQKIASVSRNASMRVLGSRRTYQSQMNHSLSNSDAPKNKSAFSKAFGYVFGWS</sequence>
<dbReference type="Proteomes" id="UP001626550">
    <property type="component" value="Unassembled WGS sequence"/>
</dbReference>
<keyword evidence="5 9" id="KW-0653">Protein transport</keyword>
<evidence type="ECO:0000256" key="1">
    <source>
        <dbReference type="ARBA" id="ARBA00004567"/>
    </source>
</evidence>
<proteinExistence type="inferred from homology"/>
<evidence type="ECO:0000259" key="10">
    <source>
        <dbReference type="PROSITE" id="PS51472"/>
    </source>
</evidence>
<evidence type="ECO:0000256" key="6">
    <source>
        <dbReference type="ARBA" id="ARBA00023010"/>
    </source>
</evidence>
<dbReference type="GO" id="GO:0015031">
    <property type="term" value="P:protein transport"/>
    <property type="evidence" value="ECO:0007669"/>
    <property type="project" value="UniProtKB-KW"/>
</dbReference>
<evidence type="ECO:0000256" key="4">
    <source>
        <dbReference type="ARBA" id="ARBA00022816"/>
    </source>
</evidence>
<dbReference type="Pfam" id="PF05172">
    <property type="entry name" value="RRM_Nup35"/>
    <property type="match status" value="1"/>
</dbReference>
<name>A0ABD2Q8A4_9PLAT</name>
<evidence type="ECO:0000313" key="11">
    <source>
        <dbReference type="EMBL" id="KAL3315457.1"/>
    </source>
</evidence>
<dbReference type="SUPFAM" id="SSF54928">
    <property type="entry name" value="RNA-binding domain, RBD"/>
    <property type="match status" value="1"/>
</dbReference>
<gene>
    <name evidence="11" type="primary">NUP35</name>
    <name evidence="11" type="ORF">Ciccas_005904</name>
</gene>
<keyword evidence="7 9" id="KW-0906">Nuclear pore complex</keyword>
<keyword evidence="12" id="KW-1185">Reference proteome</keyword>
<evidence type="ECO:0000256" key="8">
    <source>
        <dbReference type="ARBA" id="ARBA00023242"/>
    </source>
</evidence>
<reference evidence="11 12" key="1">
    <citation type="submission" date="2024-11" db="EMBL/GenBank/DDBJ databases">
        <title>Adaptive evolution of stress response genes in parasites aligns with host niche diversity.</title>
        <authorList>
            <person name="Hahn C."/>
            <person name="Resl P."/>
        </authorList>
    </citation>
    <scope>NUCLEOTIDE SEQUENCE [LARGE SCALE GENOMIC DNA]</scope>
    <source>
        <strain evidence="11">EGGRZ-B1_66</strain>
        <tissue evidence="11">Body</tissue>
    </source>
</reference>
<dbReference type="InterPro" id="IPR017389">
    <property type="entry name" value="Nucleoporin_NUP53"/>
</dbReference>
<dbReference type="FunFam" id="3.30.70.330:FF:000095">
    <property type="entry name" value="Putative Nucleoporin NUP53"/>
    <property type="match status" value="1"/>
</dbReference>
<comment type="subcellular location">
    <subcellularLocation>
        <location evidence="1 9">Nucleus</location>
        <location evidence="1 9">Nuclear pore complex</location>
    </subcellularLocation>
</comment>
<dbReference type="PROSITE" id="PS51472">
    <property type="entry name" value="RRM_NUP35"/>
    <property type="match status" value="1"/>
</dbReference>
<dbReference type="GO" id="GO:0051028">
    <property type="term" value="P:mRNA transport"/>
    <property type="evidence" value="ECO:0007669"/>
    <property type="project" value="UniProtKB-UniRule"/>
</dbReference>
<dbReference type="InterPro" id="IPR012677">
    <property type="entry name" value="Nucleotide-bd_a/b_plait_sf"/>
</dbReference>
<dbReference type="Gene3D" id="3.30.70.330">
    <property type="match status" value="1"/>
</dbReference>
<keyword evidence="6 9" id="KW-0811">Translocation</keyword>
<keyword evidence="4 9" id="KW-0509">mRNA transport</keyword>
<evidence type="ECO:0000313" key="12">
    <source>
        <dbReference type="Proteomes" id="UP001626550"/>
    </source>
</evidence>
<dbReference type="InterPro" id="IPR035979">
    <property type="entry name" value="RBD_domain_sf"/>
</dbReference>
<evidence type="ECO:0000256" key="5">
    <source>
        <dbReference type="ARBA" id="ARBA00022927"/>
    </source>
</evidence>
<keyword evidence="8 9" id="KW-0539">Nucleus</keyword>
<protein>
    <recommendedName>
        <fullName evidence="9">Nucleoporin NUP53</fullName>
    </recommendedName>
</protein>
<dbReference type="AlphaFoldDB" id="A0ABD2Q8A4"/>
<dbReference type="PANTHER" id="PTHR21527:SF6">
    <property type="entry name" value="NUCLEOPORIN NUP35"/>
    <property type="match status" value="1"/>
</dbReference>
<accession>A0ABD2Q8A4</accession>
<evidence type="ECO:0000256" key="2">
    <source>
        <dbReference type="ARBA" id="ARBA00009454"/>
    </source>
</evidence>
<dbReference type="InterPro" id="IPR007846">
    <property type="entry name" value="RRM_NUP35_dom"/>
</dbReference>
<dbReference type="GO" id="GO:0005643">
    <property type="term" value="C:nuclear pore"/>
    <property type="evidence" value="ECO:0007669"/>
    <property type="project" value="UniProtKB-SubCell"/>
</dbReference>
<comment type="caution">
    <text evidence="11">The sequence shown here is derived from an EMBL/GenBank/DDBJ whole genome shotgun (WGS) entry which is preliminary data.</text>
</comment>
<dbReference type="PIRSF" id="PIRSF038119">
    <property type="entry name" value="Nucleoporin_NUP53"/>
    <property type="match status" value="1"/>
</dbReference>